<feature type="transmembrane region" description="Helical" evidence="7">
    <location>
        <begin position="58"/>
        <end position="83"/>
    </location>
</feature>
<evidence type="ECO:0000259" key="8">
    <source>
        <dbReference type="Pfam" id="PF00999"/>
    </source>
</evidence>
<dbReference type="InterPro" id="IPR038770">
    <property type="entry name" value="Na+/solute_symporter_sf"/>
</dbReference>
<evidence type="ECO:0000256" key="4">
    <source>
        <dbReference type="ARBA" id="ARBA00022989"/>
    </source>
</evidence>
<dbReference type="InterPro" id="IPR006153">
    <property type="entry name" value="Cation/H_exchanger_TM"/>
</dbReference>
<feature type="transmembrane region" description="Helical" evidence="7">
    <location>
        <begin position="136"/>
        <end position="159"/>
    </location>
</feature>
<keyword evidence="4 7" id="KW-1133">Transmembrane helix</keyword>
<evidence type="ECO:0000313" key="9">
    <source>
        <dbReference type="EMBL" id="MBP0466094.1"/>
    </source>
</evidence>
<name>A0ABS4AXW3_9PROT</name>
<feature type="transmembrane region" description="Helical" evidence="7">
    <location>
        <begin position="235"/>
        <end position="251"/>
    </location>
</feature>
<feature type="transmembrane region" description="Helical" evidence="7">
    <location>
        <begin position="171"/>
        <end position="196"/>
    </location>
</feature>
<comment type="caution">
    <text evidence="9">The sequence shown here is derived from an EMBL/GenBank/DDBJ whole genome shotgun (WGS) entry which is preliminary data.</text>
</comment>
<gene>
    <name evidence="9" type="ORF">J5Y09_19365</name>
</gene>
<evidence type="ECO:0000256" key="5">
    <source>
        <dbReference type="ARBA" id="ARBA00023065"/>
    </source>
</evidence>
<dbReference type="PANTHER" id="PTHR32468:SF0">
    <property type="entry name" value="K(+)_H(+) ANTIPORTER 1"/>
    <property type="match status" value="1"/>
</dbReference>
<protein>
    <submittedName>
        <fullName evidence="9">Cation:proton antiporter</fullName>
    </submittedName>
</protein>
<keyword evidence="2" id="KW-0813">Transport</keyword>
<evidence type="ECO:0000313" key="10">
    <source>
        <dbReference type="Proteomes" id="UP000680815"/>
    </source>
</evidence>
<proteinExistence type="predicted"/>
<keyword evidence="10" id="KW-1185">Reference proteome</keyword>
<evidence type="ECO:0000256" key="3">
    <source>
        <dbReference type="ARBA" id="ARBA00022692"/>
    </source>
</evidence>
<feature type="transmembrane region" description="Helical" evidence="7">
    <location>
        <begin position="370"/>
        <end position="393"/>
    </location>
</feature>
<feature type="transmembrane region" description="Helical" evidence="7">
    <location>
        <begin position="202"/>
        <end position="223"/>
    </location>
</feature>
<feature type="transmembrane region" description="Helical" evidence="7">
    <location>
        <begin position="309"/>
        <end position="328"/>
    </location>
</feature>
<dbReference type="PANTHER" id="PTHR32468">
    <property type="entry name" value="CATION/H + ANTIPORTER"/>
    <property type="match status" value="1"/>
</dbReference>
<keyword evidence="6 7" id="KW-0472">Membrane</keyword>
<keyword evidence="3 7" id="KW-0812">Transmembrane</keyword>
<accession>A0ABS4AXW3</accession>
<dbReference type="Gene3D" id="1.20.1530.20">
    <property type="match status" value="1"/>
</dbReference>
<dbReference type="EMBL" id="JAGIYZ010000022">
    <property type="protein sequence ID" value="MBP0466094.1"/>
    <property type="molecule type" value="Genomic_DNA"/>
</dbReference>
<evidence type="ECO:0000256" key="7">
    <source>
        <dbReference type="SAM" id="Phobius"/>
    </source>
</evidence>
<feature type="transmembrane region" description="Helical" evidence="7">
    <location>
        <begin position="340"/>
        <end position="364"/>
    </location>
</feature>
<organism evidence="9 10">
    <name type="scientific">Roseomonas nitratireducens</name>
    <dbReference type="NCBI Taxonomy" id="2820810"/>
    <lineage>
        <taxon>Bacteria</taxon>
        <taxon>Pseudomonadati</taxon>
        <taxon>Pseudomonadota</taxon>
        <taxon>Alphaproteobacteria</taxon>
        <taxon>Acetobacterales</taxon>
        <taxon>Roseomonadaceae</taxon>
        <taxon>Roseomonas</taxon>
    </lineage>
</organism>
<comment type="subcellular location">
    <subcellularLocation>
        <location evidence="1">Membrane</location>
        <topology evidence="1">Multi-pass membrane protein</topology>
    </subcellularLocation>
</comment>
<sequence length="420" mass="42037">MNAKVGLLCVAALLVAGPWLLWRIGAVRAVAPLAVLQILGGVALGPSLFGRLAPETHAAVFTAPVLSALQGLAAVGVLLYVFVSGLHLDPARLKGEARGLKRITAGSFLLPFLLGLGVGAWIAASVPGAIGPRGDALTFTLAIGVCIAVTALPILAAILREAGWIGTRLGQTALALAAVNDAALWLVLAALLAIAAGAAEQIGTTLLFSLLWGAALLGGARLLRGQADGEGAETRMLVLGVAFCFVSAAAAEAIGLGYILGGFAAGVVMPPACRVALIARIEPLTATVLLPFFFVSTGLKATIDPGSAAFLSVLLLATVATFAGKVAGTALPARQAGETWSFALALGVLMQTKGLMEVVVLAALLEAGMIGPVVFSGLIAMAVVTTVVAAPLARLALGAGWAAAGSSDAPAEAPPRRTPV</sequence>
<reference evidence="9 10" key="1">
    <citation type="submission" date="2021-03" db="EMBL/GenBank/DDBJ databases">
        <authorList>
            <person name="So Y."/>
        </authorList>
    </citation>
    <scope>NUCLEOTIDE SEQUENCE [LARGE SCALE GENOMIC DNA]</scope>
    <source>
        <strain evidence="9 10">PWR1</strain>
    </source>
</reference>
<dbReference type="RefSeq" id="WP_209353470.1">
    <property type="nucleotide sequence ID" value="NZ_JAGIYZ010000022.1"/>
</dbReference>
<feature type="domain" description="Cation/H+ exchanger transmembrane" evidence="8">
    <location>
        <begin position="23"/>
        <end position="389"/>
    </location>
</feature>
<dbReference type="Proteomes" id="UP000680815">
    <property type="component" value="Unassembled WGS sequence"/>
</dbReference>
<dbReference type="Pfam" id="PF00999">
    <property type="entry name" value="Na_H_Exchanger"/>
    <property type="match status" value="1"/>
</dbReference>
<evidence type="ECO:0000256" key="1">
    <source>
        <dbReference type="ARBA" id="ARBA00004141"/>
    </source>
</evidence>
<feature type="transmembrane region" description="Helical" evidence="7">
    <location>
        <begin position="103"/>
        <end position="124"/>
    </location>
</feature>
<feature type="transmembrane region" description="Helical" evidence="7">
    <location>
        <begin position="284"/>
        <end position="303"/>
    </location>
</feature>
<evidence type="ECO:0000256" key="6">
    <source>
        <dbReference type="ARBA" id="ARBA00023136"/>
    </source>
</evidence>
<evidence type="ECO:0000256" key="2">
    <source>
        <dbReference type="ARBA" id="ARBA00022448"/>
    </source>
</evidence>
<dbReference type="InterPro" id="IPR050794">
    <property type="entry name" value="CPA2_transporter"/>
</dbReference>
<keyword evidence="5" id="KW-0406">Ion transport</keyword>